<proteinExistence type="predicted"/>
<dbReference type="Proteomes" id="UP000075591">
    <property type="component" value="Unassembled WGS sequence"/>
</dbReference>
<evidence type="ECO:0000313" key="1">
    <source>
        <dbReference type="EMBL" id="KXX95483.1"/>
    </source>
</evidence>
<protein>
    <submittedName>
        <fullName evidence="1">Uncharacterized protein</fullName>
    </submittedName>
</protein>
<evidence type="ECO:0000313" key="4">
    <source>
        <dbReference type="Proteomes" id="UP000186535"/>
    </source>
</evidence>
<dbReference type="RefSeq" id="WP_000555304.1">
    <property type="nucleotide sequence ID" value="NZ_CAKJVO010000022.1"/>
</dbReference>
<gene>
    <name evidence="1" type="ORF">AT274_04105</name>
    <name evidence="2" type="ORF">BJR07_27585</name>
</gene>
<evidence type="ECO:0000313" key="2">
    <source>
        <dbReference type="EMBL" id="OKA32505.1"/>
    </source>
</evidence>
<dbReference type="EMBL" id="LOMT01000101">
    <property type="protein sequence ID" value="KXX95483.1"/>
    <property type="molecule type" value="Genomic_DNA"/>
</dbReference>
<comment type="caution">
    <text evidence="1">The sequence shown here is derived from an EMBL/GenBank/DDBJ whole genome shotgun (WGS) entry which is preliminary data.</text>
</comment>
<dbReference type="AlphaFoldDB" id="A0A150B333"/>
<organism evidence="1 3">
    <name type="scientific">Bacillus cereus</name>
    <dbReference type="NCBI Taxonomy" id="1396"/>
    <lineage>
        <taxon>Bacteria</taxon>
        <taxon>Bacillati</taxon>
        <taxon>Bacillota</taxon>
        <taxon>Bacilli</taxon>
        <taxon>Bacillales</taxon>
        <taxon>Bacillaceae</taxon>
        <taxon>Bacillus</taxon>
        <taxon>Bacillus cereus group</taxon>
    </lineage>
</organism>
<sequence length="224" mass="25983">MHSDLEYKLQNILLEKNDSNGPLISWKISTDIMKFTHSDKKGRNPTLVGNIIVYMFDEQIEDLYAAAGSHSNEFQNILDDTWVVSEKTDINMFSKNLYEPHLSWSDPVLYLDGNSYKKACISGRIAILHKLHIQEETTINKEIRSQLIRHLMHELMFYFNVDFVLTKGDLFQNETEKLSENSEYKKGTIESELLSIGFNKTGKSTLILKLNMVNVDDYFTFLNQ</sequence>
<accession>A0A150B333</accession>
<dbReference type="EMBL" id="MPON01000020">
    <property type="protein sequence ID" value="OKA32505.1"/>
    <property type="molecule type" value="Genomic_DNA"/>
</dbReference>
<reference evidence="2 4" key="2">
    <citation type="submission" date="2016-11" db="EMBL/GenBank/DDBJ databases">
        <title>Identification of Bacillus cereus isolated from egg-white.</title>
        <authorList>
            <person name="Soni A."/>
            <person name="Oey I."/>
            <person name="Silcock P."/>
            <person name="Bremer P."/>
        </authorList>
    </citation>
    <scope>NUCLEOTIDE SEQUENCE [LARGE SCALE GENOMIC DNA]</scope>
    <source>
        <strain evidence="2 4">NZAS03</strain>
    </source>
</reference>
<reference evidence="1 3" key="1">
    <citation type="submission" date="2015-12" db="EMBL/GenBank/DDBJ databases">
        <title>Bacillus cereus Group isolate.</title>
        <authorList>
            <person name="Kovac J."/>
        </authorList>
    </citation>
    <scope>NUCLEOTIDE SEQUENCE [LARGE SCALE GENOMIC DNA]</scope>
    <source>
        <strain evidence="1 3">FSL W8-0275</strain>
    </source>
</reference>
<evidence type="ECO:0000313" key="3">
    <source>
        <dbReference type="Proteomes" id="UP000075591"/>
    </source>
</evidence>
<dbReference type="PATRIC" id="fig|1396.422.peg.5594"/>
<dbReference type="Proteomes" id="UP000186535">
    <property type="component" value="Unassembled WGS sequence"/>
</dbReference>
<name>A0A150B333_BACCE</name>